<accession>A0A183KPS8</accession>
<dbReference type="PROSITE" id="PS50157">
    <property type="entry name" value="ZINC_FINGER_C2H2_2"/>
    <property type="match status" value="2"/>
</dbReference>
<dbReference type="PANTHER" id="PTHR16515:SF49">
    <property type="entry name" value="GASTRULA ZINC FINGER PROTEIN XLCGF49.1-LIKE-RELATED"/>
    <property type="match status" value="1"/>
</dbReference>
<dbReference type="PANTHER" id="PTHR16515">
    <property type="entry name" value="PR DOMAIN ZINC FINGER PROTEIN"/>
    <property type="match status" value="1"/>
</dbReference>
<evidence type="ECO:0000313" key="10">
    <source>
        <dbReference type="Proteomes" id="UP000279833"/>
    </source>
</evidence>
<evidence type="ECO:0000256" key="4">
    <source>
        <dbReference type="ARBA" id="ARBA00022771"/>
    </source>
</evidence>
<dbReference type="FunFam" id="3.30.160.60:FF:000446">
    <property type="entry name" value="Zinc finger protein"/>
    <property type="match status" value="1"/>
</dbReference>
<keyword evidence="3" id="KW-0677">Repeat</keyword>
<evidence type="ECO:0000313" key="9">
    <source>
        <dbReference type="EMBL" id="VDP62769.1"/>
    </source>
</evidence>
<feature type="domain" description="C2H2-type" evidence="8">
    <location>
        <begin position="73"/>
        <end position="101"/>
    </location>
</feature>
<proteinExistence type="predicted"/>
<dbReference type="Gene3D" id="3.30.160.60">
    <property type="entry name" value="Classic Zinc Finger"/>
    <property type="match status" value="3"/>
</dbReference>
<dbReference type="GO" id="GO:0005634">
    <property type="term" value="C:nucleus"/>
    <property type="evidence" value="ECO:0007669"/>
    <property type="project" value="UniProtKB-SubCell"/>
</dbReference>
<name>A0A183KPS8_9TREM</name>
<dbReference type="Pfam" id="PF00096">
    <property type="entry name" value="zf-C2H2"/>
    <property type="match status" value="1"/>
</dbReference>
<gene>
    <name evidence="9" type="ORF">SCUD_LOCUS17060</name>
</gene>
<dbReference type="STRING" id="6186.A0A183KPS8"/>
<dbReference type="WBParaSite" id="SCUD_0001706301-mRNA-1">
    <property type="protein sequence ID" value="SCUD_0001706301-mRNA-1"/>
    <property type="gene ID" value="SCUD_0001706301"/>
</dbReference>
<evidence type="ECO:0000256" key="7">
    <source>
        <dbReference type="PROSITE-ProRule" id="PRU00042"/>
    </source>
</evidence>
<evidence type="ECO:0000313" key="11">
    <source>
        <dbReference type="WBParaSite" id="SCUD_0001706301-mRNA-1"/>
    </source>
</evidence>
<protein>
    <submittedName>
        <fullName evidence="11">Zinc finger protein</fullName>
    </submittedName>
</protein>
<keyword evidence="2" id="KW-0479">Metal-binding</keyword>
<comment type="subcellular location">
    <subcellularLocation>
        <location evidence="1">Nucleus</location>
    </subcellularLocation>
</comment>
<evidence type="ECO:0000256" key="3">
    <source>
        <dbReference type="ARBA" id="ARBA00022737"/>
    </source>
</evidence>
<evidence type="ECO:0000259" key="8">
    <source>
        <dbReference type="PROSITE" id="PS50157"/>
    </source>
</evidence>
<evidence type="ECO:0000256" key="1">
    <source>
        <dbReference type="ARBA" id="ARBA00004123"/>
    </source>
</evidence>
<dbReference type="SMART" id="SM00355">
    <property type="entry name" value="ZnF_C2H2"/>
    <property type="match status" value="4"/>
</dbReference>
<dbReference type="InterPro" id="IPR036236">
    <property type="entry name" value="Znf_C2H2_sf"/>
</dbReference>
<dbReference type="AlphaFoldDB" id="A0A183KPS8"/>
<dbReference type="GO" id="GO:0008270">
    <property type="term" value="F:zinc ion binding"/>
    <property type="evidence" value="ECO:0007669"/>
    <property type="project" value="UniProtKB-KW"/>
</dbReference>
<keyword evidence="6" id="KW-0539">Nucleus</keyword>
<feature type="domain" description="C2H2-type" evidence="8">
    <location>
        <begin position="102"/>
        <end position="129"/>
    </location>
</feature>
<evidence type="ECO:0000256" key="5">
    <source>
        <dbReference type="ARBA" id="ARBA00022833"/>
    </source>
</evidence>
<dbReference type="FunFam" id="3.30.160.60:FF:000702">
    <property type="entry name" value="Transcription factor E4F1 isoform 1"/>
    <property type="match status" value="1"/>
</dbReference>
<reference evidence="9 10" key="2">
    <citation type="submission" date="2018-11" db="EMBL/GenBank/DDBJ databases">
        <authorList>
            <consortium name="Pathogen Informatics"/>
        </authorList>
    </citation>
    <scope>NUCLEOTIDE SEQUENCE [LARGE SCALE GENOMIC DNA]</scope>
    <source>
        <strain evidence="9">Dakar</strain>
        <strain evidence="10">Dakar, Senegal</strain>
    </source>
</reference>
<evidence type="ECO:0000256" key="2">
    <source>
        <dbReference type="ARBA" id="ARBA00022723"/>
    </source>
</evidence>
<dbReference type="InterPro" id="IPR013087">
    <property type="entry name" value="Znf_C2H2_type"/>
</dbReference>
<dbReference type="EMBL" id="UZAK01039342">
    <property type="protein sequence ID" value="VDP62769.1"/>
    <property type="molecule type" value="Genomic_DNA"/>
</dbReference>
<dbReference type="GO" id="GO:0010468">
    <property type="term" value="P:regulation of gene expression"/>
    <property type="evidence" value="ECO:0007669"/>
    <property type="project" value="TreeGrafter"/>
</dbReference>
<keyword evidence="10" id="KW-1185">Reference proteome</keyword>
<reference evidence="11" key="1">
    <citation type="submission" date="2016-06" db="UniProtKB">
        <authorList>
            <consortium name="WormBaseParasite"/>
        </authorList>
    </citation>
    <scope>IDENTIFICATION</scope>
</reference>
<keyword evidence="4 7" id="KW-0863">Zinc-finger</keyword>
<dbReference type="SUPFAM" id="SSF57667">
    <property type="entry name" value="beta-beta-alpha zinc fingers"/>
    <property type="match status" value="2"/>
</dbReference>
<dbReference type="InterPro" id="IPR050331">
    <property type="entry name" value="Zinc_finger"/>
</dbReference>
<evidence type="ECO:0000256" key="6">
    <source>
        <dbReference type="ARBA" id="ARBA00023242"/>
    </source>
</evidence>
<keyword evidence="5" id="KW-0862">Zinc</keyword>
<dbReference type="Proteomes" id="UP000279833">
    <property type="component" value="Unassembled WGS sequence"/>
</dbReference>
<dbReference type="Pfam" id="PF13909">
    <property type="entry name" value="zf-H2C2_5"/>
    <property type="match status" value="1"/>
</dbReference>
<sequence length="187" mass="21515">MNSDIYVSDYCCTTGSIICKPTTCSNLLNTNEIVAQDTSRCTASTAIVSCCMRKLVCCTSTPYYCDSIPPRRYICRDCGTSFRQNVHLRKHIMIQHTKVKPFSCPYCQYTTVEKSHLTVHIRTHTGERPFSCRECNYSSAQNCTLKSHYLRKHPTNLIKCNYCSELFFTELELTKHLRGCSLSFRQQ</sequence>
<organism evidence="11">
    <name type="scientific">Schistosoma curassoni</name>
    <dbReference type="NCBI Taxonomy" id="6186"/>
    <lineage>
        <taxon>Eukaryota</taxon>
        <taxon>Metazoa</taxon>
        <taxon>Spiralia</taxon>
        <taxon>Lophotrochozoa</taxon>
        <taxon>Platyhelminthes</taxon>
        <taxon>Trematoda</taxon>
        <taxon>Digenea</taxon>
        <taxon>Strigeidida</taxon>
        <taxon>Schistosomatoidea</taxon>
        <taxon>Schistosomatidae</taxon>
        <taxon>Schistosoma</taxon>
    </lineage>
</organism>
<dbReference type="PROSITE" id="PS00028">
    <property type="entry name" value="ZINC_FINGER_C2H2_1"/>
    <property type="match status" value="1"/>
</dbReference>